<feature type="region of interest" description="Disordered" evidence="6">
    <location>
        <begin position="452"/>
        <end position="516"/>
    </location>
</feature>
<evidence type="ECO:0000259" key="7">
    <source>
        <dbReference type="Pfam" id="PF07967"/>
    </source>
</evidence>
<comment type="subcellular location">
    <subcellularLocation>
        <location evidence="1">Nucleus</location>
    </subcellularLocation>
</comment>
<name>A0A6A6S8V5_9PLEO</name>
<dbReference type="AlphaFoldDB" id="A0A6A6S8V5"/>
<evidence type="ECO:0000313" key="9">
    <source>
        <dbReference type="EMBL" id="KAF2642624.1"/>
    </source>
</evidence>
<dbReference type="OrthoDB" id="2592092at2759"/>
<accession>A0A6A6S8V5</accession>
<protein>
    <submittedName>
        <fullName evidence="9">Zf-C3HC-domain-containing protein</fullName>
    </submittedName>
</protein>
<dbReference type="PANTHER" id="PTHR15835:SF6">
    <property type="entry name" value="ZINC FINGER C3HC-TYPE PROTEIN 1"/>
    <property type="match status" value="1"/>
</dbReference>
<evidence type="ECO:0000256" key="3">
    <source>
        <dbReference type="ARBA" id="ARBA00022771"/>
    </source>
</evidence>
<dbReference type="Pfam" id="PF08600">
    <property type="entry name" value="NuBaID_C"/>
    <property type="match status" value="1"/>
</dbReference>
<feature type="compositionally biased region" description="Basic and acidic residues" evidence="6">
    <location>
        <begin position="465"/>
        <end position="475"/>
    </location>
</feature>
<reference evidence="9" key="1">
    <citation type="journal article" date="2020" name="Stud. Mycol.">
        <title>101 Dothideomycetes genomes: a test case for predicting lifestyles and emergence of pathogens.</title>
        <authorList>
            <person name="Haridas S."/>
            <person name="Albert R."/>
            <person name="Binder M."/>
            <person name="Bloem J."/>
            <person name="Labutti K."/>
            <person name="Salamov A."/>
            <person name="Andreopoulos B."/>
            <person name="Baker S."/>
            <person name="Barry K."/>
            <person name="Bills G."/>
            <person name="Bluhm B."/>
            <person name="Cannon C."/>
            <person name="Castanera R."/>
            <person name="Culley D."/>
            <person name="Daum C."/>
            <person name="Ezra D."/>
            <person name="Gonzalez J."/>
            <person name="Henrissat B."/>
            <person name="Kuo A."/>
            <person name="Liang C."/>
            <person name="Lipzen A."/>
            <person name="Lutzoni F."/>
            <person name="Magnuson J."/>
            <person name="Mondo S."/>
            <person name="Nolan M."/>
            <person name="Ohm R."/>
            <person name="Pangilinan J."/>
            <person name="Park H.-J."/>
            <person name="Ramirez L."/>
            <person name="Alfaro M."/>
            <person name="Sun H."/>
            <person name="Tritt A."/>
            <person name="Yoshinaga Y."/>
            <person name="Zwiers L.-H."/>
            <person name="Turgeon B."/>
            <person name="Goodwin S."/>
            <person name="Spatafora J."/>
            <person name="Crous P."/>
            <person name="Grigoriev I."/>
        </authorList>
    </citation>
    <scope>NUCLEOTIDE SEQUENCE</scope>
    <source>
        <strain evidence="9">CBS 473.64</strain>
    </source>
</reference>
<proteinExistence type="predicted"/>
<dbReference type="Proteomes" id="UP000799753">
    <property type="component" value="Unassembled WGS sequence"/>
</dbReference>
<keyword evidence="3" id="KW-0863">Zinc-finger</keyword>
<keyword evidence="4" id="KW-0862">Zinc</keyword>
<evidence type="ECO:0000256" key="2">
    <source>
        <dbReference type="ARBA" id="ARBA00022723"/>
    </source>
</evidence>
<dbReference type="GO" id="GO:0005634">
    <property type="term" value="C:nucleus"/>
    <property type="evidence" value="ECO:0007669"/>
    <property type="project" value="UniProtKB-SubCell"/>
</dbReference>
<evidence type="ECO:0000313" key="10">
    <source>
        <dbReference type="Proteomes" id="UP000799753"/>
    </source>
</evidence>
<evidence type="ECO:0000259" key="8">
    <source>
        <dbReference type="Pfam" id="PF08600"/>
    </source>
</evidence>
<feature type="domain" description="NuBaID C-terminal" evidence="8">
    <location>
        <begin position="332"/>
        <end position="410"/>
    </location>
</feature>
<evidence type="ECO:0000256" key="1">
    <source>
        <dbReference type="ARBA" id="ARBA00004123"/>
    </source>
</evidence>
<dbReference type="InterPro" id="IPR012935">
    <property type="entry name" value="NuBaID_N"/>
</dbReference>
<dbReference type="InterPro" id="IPR013909">
    <property type="entry name" value="NuBaID_C"/>
</dbReference>
<organism evidence="9 10">
    <name type="scientific">Massarina eburnea CBS 473.64</name>
    <dbReference type="NCBI Taxonomy" id="1395130"/>
    <lineage>
        <taxon>Eukaryota</taxon>
        <taxon>Fungi</taxon>
        <taxon>Dikarya</taxon>
        <taxon>Ascomycota</taxon>
        <taxon>Pezizomycotina</taxon>
        <taxon>Dothideomycetes</taxon>
        <taxon>Pleosporomycetidae</taxon>
        <taxon>Pleosporales</taxon>
        <taxon>Massarineae</taxon>
        <taxon>Massarinaceae</taxon>
        <taxon>Massarina</taxon>
    </lineage>
</organism>
<feature type="compositionally biased region" description="Basic residues" evidence="6">
    <location>
        <begin position="476"/>
        <end position="492"/>
    </location>
</feature>
<evidence type="ECO:0000256" key="5">
    <source>
        <dbReference type="ARBA" id="ARBA00023242"/>
    </source>
</evidence>
<keyword evidence="2" id="KW-0479">Metal-binding</keyword>
<keyword evidence="10" id="KW-1185">Reference proteome</keyword>
<dbReference type="GO" id="GO:0008270">
    <property type="term" value="F:zinc ion binding"/>
    <property type="evidence" value="ECO:0007669"/>
    <property type="project" value="UniProtKB-KW"/>
</dbReference>
<keyword evidence="5" id="KW-0539">Nucleus</keyword>
<dbReference type="EMBL" id="MU006781">
    <property type="protein sequence ID" value="KAF2642624.1"/>
    <property type="molecule type" value="Genomic_DNA"/>
</dbReference>
<dbReference type="PANTHER" id="PTHR15835">
    <property type="entry name" value="NUCLEAR-INTERACTING PARTNER OF ALK"/>
    <property type="match status" value="1"/>
</dbReference>
<dbReference type="Pfam" id="PF07967">
    <property type="entry name" value="zf-C3HC"/>
    <property type="match status" value="1"/>
</dbReference>
<evidence type="ECO:0000256" key="6">
    <source>
        <dbReference type="SAM" id="MobiDB-lite"/>
    </source>
</evidence>
<evidence type="ECO:0000256" key="4">
    <source>
        <dbReference type="ARBA" id="ARBA00022833"/>
    </source>
</evidence>
<feature type="compositionally biased region" description="Basic and acidic residues" evidence="6">
    <location>
        <begin position="503"/>
        <end position="516"/>
    </location>
</feature>
<feature type="domain" description="C3HC-type" evidence="7">
    <location>
        <begin position="132"/>
        <end position="248"/>
    </location>
</feature>
<sequence length="516" mass="58395">MASSSPPRGQDQALATTKRKFDNLLDRLTNVTNPSTTSFGATLTLRSSASATSLADSISSEHTSKRSRRLSDVLMDSPRVVSGERVAAIKEKLYTPQKAEVKRWTTVGKSVRAVGKTPVKETTPRKPANYQPYSQEQFLDRLKTFADRKKWPQKPGPIIEVEWAKQGWICVDWNVVGCKGGCEQRVAVKLRPKGKDKDGRDVDNTEDVTAKFDEGLVEKYRQLIVDGHHEDCLWRRRGCSSKSQHSFDFTTLSFLDDIYHIPLANRAKSTADFLLRYRSLKTVAENLPILENIKYPDPRVDDVLRQTPSSFFSPPGSDITESRPTTPTETVAFLCAIFGWQGKLDQRLPMIVCNYCHQRNGLWLYEDTHLKEMATKLDVPLLHLRMDLLLGHRDHCPWINPESQSNPLDGPIANMAGWQTQEFMMMGKKKERQMVAHHKNVESVDLGSDYTMSRSGSLDDTGSFAKEDEDKESRWKKFKAKLRRTTSKKSLRSVRSAKSVKSISEKDKGKENDAGA</sequence>
<gene>
    <name evidence="9" type="ORF">P280DRAFT_467949</name>
</gene>